<organism evidence="1 2">
    <name type="scientific">Mesoflavibacter profundi</name>
    <dbReference type="NCBI Taxonomy" id="2708110"/>
    <lineage>
        <taxon>Bacteria</taxon>
        <taxon>Pseudomonadati</taxon>
        <taxon>Bacteroidota</taxon>
        <taxon>Flavobacteriia</taxon>
        <taxon>Flavobacteriales</taxon>
        <taxon>Flavobacteriaceae</taxon>
        <taxon>Mesoflavibacter</taxon>
    </lineage>
</organism>
<dbReference type="RefSeq" id="WP_270005239.1">
    <property type="nucleotide sequence ID" value="NZ_JAPFGC010000002.1"/>
</dbReference>
<dbReference type="EMBL" id="JAPFGC010000002">
    <property type="protein sequence ID" value="MDA0176887.1"/>
    <property type="molecule type" value="Genomic_DNA"/>
</dbReference>
<protein>
    <recommendedName>
        <fullName evidence="3">WG repeat-containing protein</fullName>
    </recommendedName>
</protein>
<evidence type="ECO:0008006" key="3">
    <source>
        <dbReference type="Google" id="ProtNLM"/>
    </source>
</evidence>
<name>A0ABT4RYJ5_9FLAO</name>
<evidence type="ECO:0000313" key="1">
    <source>
        <dbReference type="EMBL" id="MDA0176887.1"/>
    </source>
</evidence>
<dbReference type="Proteomes" id="UP001149142">
    <property type="component" value="Unassembled WGS sequence"/>
</dbReference>
<reference evidence="1" key="1">
    <citation type="submission" date="2022-11" db="EMBL/GenBank/DDBJ databases">
        <title>Refractory cell wall polysaccharides provide important carbon source for microbial heterotrophs in the hadal ocean.</title>
        <authorList>
            <person name="Zhu X."/>
        </authorList>
    </citation>
    <scope>NUCLEOTIDE SEQUENCE</scope>
    <source>
        <strain evidence="1">MTRN7</strain>
    </source>
</reference>
<evidence type="ECO:0000313" key="2">
    <source>
        <dbReference type="Proteomes" id="UP001149142"/>
    </source>
</evidence>
<accession>A0ABT4RYJ5</accession>
<sequence length="543" mass="63686">MRFLLFLLVLLVGFSCKEENENTNKPIAEKVKTVDFLNSYELKTSPLIDTISFLQPKNKYNDFEGLEFSQKLALQLDTIISITKRGFRFYDYDKSHHLYHLSKEYALDKHLKTKIIHNLSVSKNYKTLLFYSVQANVGSFFSVINYTNDYKSILDVKVVYPYKTNSETVFYFYDSNFNIKSYYYDDGVMKTTYDYFLMDENGKISFKEKKSAVREHTRSVKASSGLIVRDSIGNQIGKLNFLDNVTIEKSSENDTIIYDQGQPIKGKKAKIILDYQAYLKHLLIPTVSYNHGYIFDGYLFDSYCEQTNFAYKNSGFSIKGKEVLPICLEDLFEINVVDISKYKNNIIKTPKIQDITKDYKQDNTLKIIADNGEKLIYNDTTYHSEYSPTKTFSLYQDQDFPNTFLVGSSMVFSYPNFIFINKENGSINDVYEGGYPYVSPNKDYVVSIDYDLECLSQRTVFIDRIKNDKIEKSFMLFYDLEDYLESDFDTSQFLNKTEEEIYWISNKEFIIKFMSNSDCYESSDHCFYLKYKLKDSFYNILEI</sequence>
<comment type="caution">
    <text evidence="1">The sequence shown here is derived from an EMBL/GenBank/DDBJ whole genome shotgun (WGS) entry which is preliminary data.</text>
</comment>
<dbReference type="PROSITE" id="PS51257">
    <property type="entry name" value="PROKAR_LIPOPROTEIN"/>
    <property type="match status" value="1"/>
</dbReference>
<proteinExistence type="predicted"/>
<gene>
    <name evidence="1" type="ORF">OOZ35_05195</name>
</gene>
<keyword evidence="2" id="KW-1185">Reference proteome</keyword>